<dbReference type="GO" id="GO:0016757">
    <property type="term" value="F:glycosyltransferase activity"/>
    <property type="evidence" value="ECO:0007669"/>
    <property type="project" value="UniProtKB-KW"/>
</dbReference>
<dbReference type="Gene3D" id="3.40.50.2000">
    <property type="entry name" value="Glycogen Phosphorylase B"/>
    <property type="match status" value="2"/>
</dbReference>
<dbReference type="Pfam" id="PF13641">
    <property type="entry name" value="Glyco_tranf_2_3"/>
    <property type="match status" value="1"/>
</dbReference>
<dbReference type="RefSeq" id="WP_272462262.1">
    <property type="nucleotide sequence ID" value="NZ_JAPFQL010000040.1"/>
</dbReference>
<gene>
    <name evidence="4" type="ORF">OO014_10480</name>
</gene>
<feature type="domain" description="Glycosyl transferase family 1" evidence="3">
    <location>
        <begin position="187"/>
        <end position="336"/>
    </location>
</feature>
<dbReference type="PANTHER" id="PTHR45947:SF3">
    <property type="entry name" value="SULFOQUINOVOSYL TRANSFERASE SQD2"/>
    <property type="match status" value="1"/>
</dbReference>
<dbReference type="InterPro" id="IPR029044">
    <property type="entry name" value="Nucleotide-diphossugar_trans"/>
</dbReference>
<dbReference type="PANTHER" id="PTHR45947">
    <property type="entry name" value="SULFOQUINOVOSYL TRANSFERASE SQD2"/>
    <property type="match status" value="1"/>
</dbReference>
<accession>A0ABT5GHG1</accession>
<evidence type="ECO:0000256" key="1">
    <source>
        <dbReference type="ARBA" id="ARBA00021292"/>
    </source>
</evidence>
<evidence type="ECO:0000313" key="5">
    <source>
        <dbReference type="Proteomes" id="UP001150259"/>
    </source>
</evidence>
<proteinExistence type="predicted"/>
<dbReference type="CDD" id="cd04186">
    <property type="entry name" value="GT_2_like_c"/>
    <property type="match status" value="1"/>
</dbReference>
<evidence type="ECO:0000259" key="3">
    <source>
        <dbReference type="Pfam" id="PF00534"/>
    </source>
</evidence>
<keyword evidence="2 4" id="KW-0808">Transferase</keyword>
<keyword evidence="4" id="KW-0328">Glycosyltransferase</keyword>
<dbReference type="SUPFAM" id="SSF53448">
    <property type="entry name" value="Nucleotide-diphospho-sugar transferases"/>
    <property type="match status" value="1"/>
</dbReference>
<dbReference type="Gene3D" id="3.90.550.10">
    <property type="entry name" value="Spore Coat Polysaccharide Biosynthesis Protein SpsA, Chain A"/>
    <property type="match status" value="1"/>
</dbReference>
<evidence type="ECO:0000256" key="2">
    <source>
        <dbReference type="ARBA" id="ARBA00022679"/>
    </source>
</evidence>
<organism evidence="4 5">
    <name type="scientific">Intrasporangium calvum</name>
    <dbReference type="NCBI Taxonomy" id="53358"/>
    <lineage>
        <taxon>Bacteria</taxon>
        <taxon>Bacillati</taxon>
        <taxon>Actinomycetota</taxon>
        <taxon>Actinomycetes</taxon>
        <taxon>Micrococcales</taxon>
        <taxon>Intrasporangiaceae</taxon>
        <taxon>Intrasporangium</taxon>
    </lineage>
</organism>
<dbReference type="CDD" id="cd03801">
    <property type="entry name" value="GT4_PimA-like"/>
    <property type="match status" value="1"/>
</dbReference>
<dbReference type="InterPro" id="IPR001296">
    <property type="entry name" value="Glyco_trans_1"/>
</dbReference>
<dbReference type="EMBL" id="JAPFQL010000040">
    <property type="protein sequence ID" value="MDC5697686.1"/>
    <property type="molecule type" value="Genomic_DNA"/>
</dbReference>
<dbReference type="SUPFAM" id="SSF53756">
    <property type="entry name" value="UDP-Glycosyltransferase/glycogen phosphorylase"/>
    <property type="match status" value="1"/>
</dbReference>
<dbReference type="Pfam" id="PF00534">
    <property type="entry name" value="Glycos_transf_1"/>
    <property type="match status" value="1"/>
</dbReference>
<name>A0ABT5GHG1_9MICO</name>
<comment type="caution">
    <text evidence="4">The sequence shown here is derived from an EMBL/GenBank/DDBJ whole genome shotgun (WGS) entry which is preliminary data.</text>
</comment>
<evidence type="ECO:0000313" key="4">
    <source>
        <dbReference type="EMBL" id="MDC5697686.1"/>
    </source>
</evidence>
<sequence>MSHSAVVDAWRERERSLRDLGHDVVTLSAAAWDEGGSFVRLRPRPGEPVQPVRTLGRHPALFVFDPRPLWRALGQPWDVIDIHEEPFALSTAEVLVLRVLRRSRTPYVLYSAQNIDKTYPVPFRWLERWALRHAAGVSVCNSEAGHIVERKGLPVSATLIPLGTDLMHFRPVDGSPADGSRPAIVRVGYAGRLEAHKGVAVLIDAVCADERLTLRVAGAGPAEAELRAQVQARGATGRVEFAGAVPHADLPGFYRSVDVVAVPSLTTDSWVEQFGRVAVEAMACGTPVVASDSGALPDVVGEAGVLVPPGDAAALRDALLRVGTDPEFAATLRSAGLSQAAGTSWATVAARQDGLYRSAVGPLGHDPEPGPRPVDIVVVAYGAPDLLRSALQPLRGETVLVVDNSSSPEVRAVCSELGVRYVDPGHNGGFAAGVNVGLRERRSESSDVLLLNPDARIEPSGIRQLTAALRARPDLASVSPRLRDPQGDDERVLWPFPTPFGAWLDALALGRHRRGEFAVGAVLLLRAEAIRDIGGFDDTFFLYAEETDWAYRAARRGWRHAMVATVTATHVGAGTSGDETRREAHFHAGQERYYRKHFGGVGWQIARAAQLAGSAARSLRPGRAGQLARNRVRTYLRGPLAVERDLAARTGAEEER</sequence>
<dbReference type="InterPro" id="IPR050194">
    <property type="entry name" value="Glycosyltransferase_grp1"/>
</dbReference>
<protein>
    <recommendedName>
        <fullName evidence="1">D-inositol 3-phosphate glycosyltransferase</fullName>
    </recommendedName>
</protein>
<keyword evidence="5" id="KW-1185">Reference proteome</keyword>
<dbReference type="Proteomes" id="UP001150259">
    <property type="component" value="Unassembled WGS sequence"/>
</dbReference>
<reference evidence="4 5" key="1">
    <citation type="submission" date="2022-11" db="EMBL/GenBank/DDBJ databases">
        <title>Anaerobic phenanthrene biodegradation by a DNRA strain PheN6.</title>
        <authorList>
            <person name="Zhang Z."/>
        </authorList>
    </citation>
    <scope>NUCLEOTIDE SEQUENCE [LARGE SCALE GENOMIC DNA]</scope>
    <source>
        <strain evidence="4 5">PheN6</strain>
    </source>
</reference>